<keyword evidence="5" id="KW-0396">Initiation factor</keyword>
<dbReference type="SMART" id="SM01376">
    <property type="entry name" value="eIF-5a"/>
    <property type="match status" value="1"/>
</dbReference>
<evidence type="ECO:0000256" key="1">
    <source>
        <dbReference type="ARBA" id="ARBA00006016"/>
    </source>
</evidence>
<evidence type="ECO:0000313" key="6">
    <source>
        <dbReference type="Proteomes" id="UP000377803"/>
    </source>
</evidence>
<dbReference type="InterPro" id="IPR012340">
    <property type="entry name" value="NA-bd_OB-fold"/>
</dbReference>
<dbReference type="OrthoDB" id="23689at2157"/>
<dbReference type="SUPFAM" id="SSF50104">
    <property type="entry name" value="Translation proteins SH3-like domain"/>
    <property type="match status" value="1"/>
</dbReference>
<dbReference type="GO" id="GO:0003746">
    <property type="term" value="F:translation elongation factor activity"/>
    <property type="evidence" value="ECO:0007669"/>
    <property type="project" value="InterPro"/>
</dbReference>
<dbReference type="GO" id="GO:0003743">
    <property type="term" value="F:translation initiation factor activity"/>
    <property type="evidence" value="ECO:0007669"/>
    <property type="project" value="UniProtKB-KW"/>
</dbReference>
<evidence type="ECO:0000259" key="4">
    <source>
        <dbReference type="SMART" id="SM01376"/>
    </source>
</evidence>
<reference evidence="6" key="1">
    <citation type="submission" date="2019-05" db="EMBL/GenBank/DDBJ databases">
        <title>Candidatus Nanohalobium constans, a novel model system to study the DPANN nano-sized archaea: genomic and physiological characterization of a nanoarchaeon co-cultured with its chitinotrophic host.</title>
        <authorList>
            <person name="La Cono V."/>
            <person name="Arcadi E."/>
            <person name="Crisafi F."/>
            <person name="Denaro R."/>
            <person name="La Spada G."/>
            <person name="Messina E."/>
            <person name="Smedile F."/>
            <person name="Toshchakov S.V."/>
            <person name="Shevchenko M.A."/>
            <person name="Golyshin P.N."/>
            <person name="Golyshina O.V."/>
            <person name="Ferrer M."/>
            <person name="Rohde M."/>
            <person name="Mushegian A."/>
            <person name="Sorokin D.Y."/>
            <person name="Giuliano L."/>
            <person name="Yakimov M.M."/>
        </authorList>
    </citation>
    <scope>NUCLEOTIDE SEQUENCE [LARGE SCALE GENOMIC DNA]</scope>
    <source>
        <strain evidence="6">LC1Nh</strain>
    </source>
</reference>
<dbReference type="PROSITE" id="PS00302">
    <property type="entry name" value="IF5A_HYPUSINE"/>
    <property type="match status" value="1"/>
</dbReference>
<dbReference type="Gene3D" id="2.30.30.30">
    <property type="match status" value="1"/>
</dbReference>
<organism evidence="5 6">
    <name type="scientific">Candidatus Nanohalobium constans</name>
    <dbReference type="NCBI Taxonomy" id="2565781"/>
    <lineage>
        <taxon>Archaea</taxon>
        <taxon>Candidatus Nanohalarchaeota</taxon>
        <taxon>Candidatus Nanohalobia</taxon>
        <taxon>Candidatus Nanohalobiales</taxon>
        <taxon>Candidatus Nanohalobiaceae</taxon>
        <taxon>Candidatus Nanohalobium</taxon>
    </lineage>
</organism>
<dbReference type="GO" id="GO:0043022">
    <property type="term" value="F:ribosome binding"/>
    <property type="evidence" value="ECO:0007669"/>
    <property type="project" value="InterPro"/>
</dbReference>
<dbReference type="Proteomes" id="UP000377803">
    <property type="component" value="Chromosome"/>
</dbReference>
<feature type="domain" description="Translation initiation factor 5A C-terminal" evidence="4">
    <location>
        <begin position="68"/>
        <end position="126"/>
    </location>
</feature>
<dbReference type="GO" id="GO:0003723">
    <property type="term" value="F:RNA binding"/>
    <property type="evidence" value="ECO:0007669"/>
    <property type="project" value="InterPro"/>
</dbReference>
<dbReference type="InterPro" id="IPR048670">
    <property type="entry name" value="IF5A-like_N"/>
</dbReference>
<evidence type="ECO:0000313" key="5">
    <source>
        <dbReference type="EMBL" id="QGA80727.1"/>
    </source>
</evidence>
<comment type="similarity">
    <text evidence="1">Belongs to the eIF-5A family.</text>
</comment>
<protein>
    <submittedName>
        <fullName evidence="5">Translation initiation factor eIF-5A</fullName>
    </submittedName>
</protein>
<dbReference type="RefSeq" id="WP_153550468.1">
    <property type="nucleotide sequence ID" value="NZ_CP040089.1"/>
</dbReference>
<dbReference type="GO" id="GO:0045905">
    <property type="term" value="P:positive regulation of translational termination"/>
    <property type="evidence" value="ECO:0007669"/>
    <property type="project" value="InterPro"/>
</dbReference>
<dbReference type="GeneID" id="42365233"/>
<dbReference type="Pfam" id="PF21485">
    <property type="entry name" value="IF5A-like_N"/>
    <property type="match status" value="1"/>
</dbReference>
<dbReference type="InterPro" id="IPR019769">
    <property type="entry name" value="Trans_elong_IF5A_hypusine_site"/>
</dbReference>
<keyword evidence="3" id="KW-0385">Hypusine</keyword>
<dbReference type="AlphaFoldDB" id="A0A5Q0UGI8"/>
<accession>A0A5Q0UGI8</accession>
<dbReference type="SUPFAM" id="SSF50249">
    <property type="entry name" value="Nucleic acid-binding proteins"/>
    <property type="match status" value="1"/>
</dbReference>
<dbReference type="InterPro" id="IPR001884">
    <property type="entry name" value="IF5A-like"/>
</dbReference>
<evidence type="ECO:0000256" key="3">
    <source>
        <dbReference type="ARBA" id="ARBA00023071"/>
    </source>
</evidence>
<dbReference type="InterPro" id="IPR008991">
    <property type="entry name" value="Translation_prot_SH3-like_sf"/>
</dbReference>
<dbReference type="KEGG" id="ncon:LC1Nh_0843"/>
<dbReference type="GO" id="GO:0045901">
    <property type="term" value="P:positive regulation of translational elongation"/>
    <property type="evidence" value="ECO:0007669"/>
    <property type="project" value="InterPro"/>
</dbReference>
<name>A0A5Q0UGI8_9ARCH</name>
<dbReference type="InterPro" id="IPR014722">
    <property type="entry name" value="Rib_uL2_dom2"/>
</dbReference>
<gene>
    <name evidence="5" type="primary">eif5A</name>
    <name evidence="5" type="ORF">LC1Nh_0843</name>
</gene>
<sequence>MPTQMEASDASEGTYLMIDGEPCEVRSISMSSPGKHGSAKAKIKARGVFDDKDRHITKPGDTMMMSPDVDKKIGQVVSRDGNIAQVMDMDTYETDEMELPDDLTAGEGDEIEYWVIDDRKLVKGLNK</sequence>
<dbReference type="Gene3D" id="2.40.50.140">
    <property type="entry name" value="Nucleic acid-binding proteins"/>
    <property type="match status" value="1"/>
</dbReference>
<keyword evidence="2" id="KW-0648">Protein biosynthesis</keyword>
<evidence type="ECO:0000256" key="2">
    <source>
        <dbReference type="ARBA" id="ARBA00022917"/>
    </source>
</evidence>
<dbReference type="EMBL" id="CP040089">
    <property type="protein sequence ID" value="QGA80727.1"/>
    <property type="molecule type" value="Genomic_DNA"/>
</dbReference>
<dbReference type="PANTHER" id="PTHR11673">
    <property type="entry name" value="TRANSLATION INITIATION FACTOR 5A FAMILY MEMBER"/>
    <property type="match status" value="1"/>
</dbReference>
<proteinExistence type="inferred from homology"/>
<dbReference type="NCBIfam" id="TIGR00037">
    <property type="entry name" value="eIF_5A"/>
    <property type="match status" value="1"/>
</dbReference>
<keyword evidence="6" id="KW-1185">Reference proteome</keyword>
<dbReference type="InterPro" id="IPR020189">
    <property type="entry name" value="IF5A_C"/>
</dbReference>